<accession>A0AAD5N3L3</accession>
<evidence type="ECO:0000313" key="1">
    <source>
        <dbReference type="EMBL" id="KAJ1359194.1"/>
    </source>
</evidence>
<proteinExistence type="predicted"/>
<name>A0AAD5N3L3_PARTN</name>
<organism evidence="1 2">
    <name type="scientific">Parelaphostrongylus tenuis</name>
    <name type="common">Meningeal worm</name>
    <dbReference type="NCBI Taxonomy" id="148309"/>
    <lineage>
        <taxon>Eukaryota</taxon>
        <taxon>Metazoa</taxon>
        <taxon>Ecdysozoa</taxon>
        <taxon>Nematoda</taxon>
        <taxon>Chromadorea</taxon>
        <taxon>Rhabditida</taxon>
        <taxon>Rhabditina</taxon>
        <taxon>Rhabditomorpha</taxon>
        <taxon>Strongyloidea</taxon>
        <taxon>Metastrongylidae</taxon>
        <taxon>Parelaphostrongylus</taxon>
    </lineage>
</organism>
<dbReference type="Proteomes" id="UP001196413">
    <property type="component" value="Unassembled WGS sequence"/>
</dbReference>
<evidence type="ECO:0000313" key="2">
    <source>
        <dbReference type="Proteomes" id="UP001196413"/>
    </source>
</evidence>
<dbReference type="AlphaFoldDB" id="A0AAD5N3L3"/>
<keyword evidence="2" id="KW-1185">Reference proteome</keyword>
<sequence length="111" mass="12047">MSRSKKDTFLCCLQALKMGILTNPARAKTDLLMFSLLTTIRAVFGCGVMPAGWSTLKWEAFSQVAGIATSKRRSSDICITSCDATVFDVLERQGRSALLPDSVISSILKPT</sequence>
<comment type="caution">
    <text evidence="1">The sequence shown here is derived from an EMBL/GenBank/DDBJ whole genome shotgun (WGS) entry which is preliminary data.</text>
</comment>
<gene>
    <name evidence="1" type="ORF">KIN20_017878</name>
</gene>
<protein>
    <submittedName>
        <fullName evidence="1">Uncharacterized protein</fullName>
    </submittedName>
</protein>
<reference evidence="1" key="1">
    <citation type="submission" date="2021-06" db="EMBL/GenBank/DDBJ databases">
        <title>Parelaphostrongylus tenuis whole genome reference sequence.</title>
        <authorList>
            <person name="Garwood T.J."/>
            <person name="Larsen P.A."/>
            <person name="Fountain-Jones N.M."/>
            <person name="Garbe J.R."/>
            <person name="Macchietto M.G."/>
            <person name="Kania S.A."/>
            <person name="Gerhold R.W."/>
            <person name="Richards J.E."/>
            <person name="Wolf T.M."/>
        </authorList>
    </citation>
    <scope>NUCLEOTIDE SEQUENCE</scope>
    <source>
        <strain evidence="1">MNPRO001-30</strain>
        <tissue evidence="1">Meninges</tissue>
    </source>
</reference>
<dbReference type="EMBL" id="JAHQIW010003569">
    <property type="protein sequence ID" value="KAJ1359194.1"/>
    <property type="molecule type" value="Genomic_DNA"/>
</dbReference>